<feature type="binding site" evidence="3">
    <location>
        <position position="129"/>
    </location>
    <ligand>
        <name>substrate</name>
    </ligand>
</feature>
<dbReference type="GO" id="GO:0008237">
    <property type="term" value="F:metallopeptidase activity"/>
    <property type="evidence" value="ECO:0007669"/>
    <property type="project" value="UniProtKB-KW"/>
</dbReference>
<dbReference type="Pfam" id="PF01979">
    <property type="entry name" value="Amidohydro_1"/>
    <property type="match status" value="1"/>
</dbReference>
<dbReference type="PANTHER" id="PTHR11647">
    <property type="entry name" value="HYDRANTOINASE/DIHYDROPYRIMIDINASE FAMILY MEMBER"/>
    <property type="match status" value="1"/>
</dbReference>
<comment type="PTM">
    <text evidence="1">Carboxylation allows a single lysine to coordinate two zinc ions.</text>
</comment>
<dbReference type="InterPro" id="IPR032466">
    <property type="entry name" value="Metal_Hydrolase"/>
</dbReference>
<dbReference type="OrthoDB" id="9776455at2"/>
<dbReference type="PIRSF" id="PIRSF001238">
    <property type="entry name" value="IadA"/>
    <property type="match status" value="1"/>
</dbReference>
<dbReference type="InterPro" id="IPR011059">
    <property type="entry name" value="Metal-dep_hydrolase_composite"/>
</dbReference>
<dbReference type="GO" id="GO:0016810">
    <property type="term" value="F:hydrolase activity, acting on carbon-nitrogen (but not peptide) bonds"/>
    <property type="evidence" value="ECO:0007669"/>
    <property type="project" value="InterPro"/>
</dbReference>
<evidence type="ECO:0000313" key="7">
    <source>
        <dbReference type="Proteomes" id="UP000321814"/>
    </source>
</evidence>
<dbReference type="GO" id="GO:0008798">
    <property type="term" value="F:beta-aspartyl-peptidase activity"/>
    <property type="evidence" value="ECO:0007669"/>
    <property type="project" value="InterPro"/>
</dbReference>
<dbReference type="Proteomes" id="UP000321814">
    <property type="component" value="Unassembled WGS sequence"/>
</dbReference>
<keyword evidence="1 6" id="KW-0378">Hydrolase</keyword>
<feature type="binding site" evidence="3">
    <location>
        <position position="98"/>
    </location>
    <ligand>
        <name>substrate</name>
    </ligand>
</feature>
<comment type="function">
    <text evidence="1">Catalyzes the hydrolytic cleavage of a subset of L-isoaspartyl (L-beta-aspartyl) dipeptides. Used to degrade proteins damaged by L-isoaspartyl residues formation.</text>
</comment>
<dbReference type="NCBIfam" id="TIGR01975">
    <property type="entry name" value="isoAsp_dipep"/>
    <property type="match status" value="1"/>
</dbReference>
<feature type="binding site" evidence="3">
    <location>
        <begin position="67"/>
        <end position="69"/>
    </location>
    <ligand>
        <name>substrate</name>
    </ligand>
</feature>
<dbReference type="PANTHER" id="PTHR11647:SF1">
    <property type="entry name" value="COLLAPSIN RESPONSE MEDIATOR PROTEIN"/>
    <property type="match status" value="1"/>
</dbReference>
<feature type="active site" description="Proton acceptor" evidence="2">
    <location>
        <position position="284"/>
    </location>
</feature>
<sequence length="389" mass="41189">MITRIINGICYSPEPLGQTNLLVAGRQIAALGAQAELSGDIVQTVDASDCYVVPGLVDSLAHIIGGGGEGGFRSRTSELKVTDAIEAGVTTLVGVLGTDAVTRTLTNLLAKAHALDEEGLTCYCHTGSYQVPAYTLMDDLLQDLVLIDKFIGVGEVAIADHRSSQPTVQELARLASQARVGGMLAGKAGIVSVHVGPSPEGITQLLQVAASTDIPLTQFYPTHINRNQALLQMGFDFVAQGGYIDLTTSTTAQDLAQGEIKCADALLQAVKAGVNLQHLTFSSDANASLPMFDAQNNFVGLGEGRIASLYEEMTDAIRLGVPVQDALRVVTSNPARILKLPHKGQLQLGADADLLLIDKHTLELKAVMAKGRWLFSDGRVAVERSSLFF</sequence>
<comment type="similarity">
    <text evidence="1">Belongs to the peptidase M38 family.</text>
</comment>
<evidence type="ECO:0000256" key="4">
    <source>
        <dbReference type="PIRSR" id="PIRSR001238-3"/>
    </source>
</evidence>
<organism evidence="6 7">
    <name type="scientific">Rheinheimera tangshanensis</name>
    <dbReference type="NCBI Taxonomy" id="400153"/>
    <lineage>
        <taxon>Bacteria</taxon>
        <taxon>Pseudomonadati</taxon>
        <taxon>Pseudomonadota</taxon>
        <taxon>Gammaproteobacteria</taxon>
        <taxon>Chromatiales</taxon>
        <taxon>Chromatiaceae</taxon>
        <taxon>Rheinheimera</taxon>
    </lineage>
</organism>
<reference evidence="6 7" key="1">
    <citation type="submission" date="2019-08" db="EMBL/GenBank/DDBJ databases">
        <title>Draft genome analysis of Rheinheimera tangshanensis isolated from the roots of fresh rice plants (Oryza sativa).</title>
        <authorList>
            <person name="Yu Q."/>
            <person name="Qi Y."/>
            <person name="Zhang H."/>
            <person name="Pu J."/>
        </authorList>
    </citation>
    <scope>NUCLEOTIDE SEQUENCE [LARGE SCALE GENOMIC DNA]</scope>
    <source>
        <strain evidence="6 7">JA3-B52</strain>
    </source>
</reference>
<keyword evidence="1 4" id="KW-0479">Metal-binding</keyword>
<keyword evidence="1 4" id="KW-0862">Zinc</keyword>
<comment type="caution">
    <text evidence="6">The sequence shown here is derived from an EMBL/GenBank/DDBJ whole genome shotgun (WGS) entry which is preliminary data.</text>
</comment>
<dbReference type="Gene3D" id="3.20.20.140">
    <property type="entry name" value="Metal-dependent hydrolases"/>
    <property type="match status" value="1"/>
</dbReference>
<dbReference type="EMBL" id="VRLR01000002">
    <property type="protein sequence ID" value="TXK82349.1"/>
    <property type="molecule type" value="Genomic_DNA"/>
</dbReference>
<dbReference type="AlphaFoldDB" id="A0A5C8M2Y9"/>
<feature type="binding site" evidence="4">
    <location>
        <position position="62"/>
    </location>
    <ligand>
        <name>Zn(2+)</name>
        <dbReference type="ChEBI" id="CHEBI:29105"/>
        <label>1</label>
        <note>catalytic</note>
    </ligand>
</feature>
<feature type="binding site" evidence="3">
    <location>
        <position position="226"/>
    </location>
    <ligand>
        <name>substrate</name>
    </ligand>
</feature>
<keyword evidence="1" id="KW-0645">Protease</keyword>
<evidence type="ECO:0000256" key="3">
    <source>
        <dbReference type="PIRSR" id="PIRSR001238-2"/>
    </source>
</evidence>
<feature type="binding site" evidence="4">
    <location>
        <position position="284"/>
    </location>
    <ligand>
        <name>Zn(2+)</name>
        <dbReference type="ChEBI" id="CHEBI:29105"/>
        <label>1</label>
        <note>catalytic</note>
    </ligand>
</feature>
<comment type="subcellular location">
    <subcellularLocation>
        <location evidence="1">Cytoplasm</location>
    </subcellularLocation>
</comment>
<evidence type="ECO:0000256" key="2">
    <source>
        <dbReference type="PIRSR" id="PIRSR001238-1"/>
    </source>
</evidence>
<dbReference type="RefSeq" id="WP_147903556.1">
    <property type="nucleotide sequence ID" value="NZ_BAAAGC010000017.1"/>
</dbReference>
<dbReference type="GO" id="GO:0046872">
    <property type="term" value="F:metal ion binding"/>
    <property type="evidence" value="ECO:0007669"/>
    <property type="project" value="UniProtKB-KW"/>
</dbReference>
<keyword evidence="7" id="KW-1185">Reference proteome</keyword>
<dbReference type="SUPFAM" id="SSF51556">
    <property type="entry name" value="Metallo-dependent hydrolases"/>
    <property type="match status" value="1"/>
</dbReference>
<feature type="binding site" evidence="4">
    <location>
        <position position="223"/>
    </location>
    <ligand>
        <name>Zn(2+)</name>
        <dbReference type="ChEBI" id="CHEBI:29105"/>
        <label>2</label>
        <note>catalytic</note>
    </ligand>
</feature>
<dbReference type="Gene3D" id="2.30.40.10">
    <property type="entry name" value="Urease, subunit C, domain 1"/>
    <property type="match status" value="1"/>
</dbReference>
<accession>A0A5C8M2Y9</accession>
<comment type="cofactor">
    <cofactor evidence="1 4">
        <name>Zn(2+)</name>
        <dbReference type="ChEBI" id="CHEBI:29105"/>
    </cofactor>
    <text evidence="1 4">Binds 2 Zn(2+) ions per subunit.</text>
</comment>
<name>A0A5C8M2Y9_9GAMM</name>
<dbReference type="InterPro" id="IPR010229">
    <property type="entry name" value="Pept_M38_dipep"/>
</dbReference>
<feature type="binding site" evidence="3">
    <location>
        <position position="288"/>
    </location>
    <ligand>
        <name>substrate</name>
    </ligand>
</feature>
<evidence type="ECO:0000256" key="1">
    <source>
        <dbReference type="PIRNR" id="PIRNR001238"/>
    </source>
</evidence>
<dbReference type="GO" id="GO:0005737">
    <property type="term" value="C:cytoplasm"/>
    <property type="evidence" value="ECO:0007669"/>
    <property type="project" value="UniProtKB-SubCell"/>
</dbReference>
<gene>
    <name evidence="6" type="ORF">FU839_05530</name>
</gene>
<dbReference type="SUPFAM" id="SSF51338">
    <property type="entry name" value="Composite domain of metallo-dependent hydrolases"/>
    <property type="match status" value="1"/>
</dbReference>
<proteinExistence type="inferred from homology"/>
<dbReference type="InterPro" id="IPR050378">
    <property type="entry name" value="Metallo-dep_Hydrolases_sf"/>
</dbReference>
<dbReference type="GO" id="GO:0006508">
    <property type="term" value="P:proteolysis"/>
    <property type="evidence" value="ECO:0007669"/>
    <property type="project" value="UniProtKB-KW"/>
</dbReference>
<dbReference type="InterPro" id="IPR006680">
    <property type="entry name" value="Amidohydro-rel"/>
</dbReference>
<evidence type="ECO:0000259" key="5">
    <source>
        <dbReference type="Pfam" id="PF01979"/>
    </source>
</evidence>
<feature type="binding site" evidence="3">
    <location>
        <position position="162"/>
    </location>
    <ligand>
        <name>substrate</name>
    </ligand>
</feature>
<protein>
    <recommendedName>
        <fullName evidence="1">Isoaspartyl dipeptidase</fullName>
        <ecNumber evidence="1">3.4.19.-</ecNumber>
    </recommendedName>
</protein>
<keyword evidence="1" id="KW-0482">Metalloprotease</keyword>
<evidence type="ECO:0000313" key="6">
    <source>
        <dbReference type="EMBL" id="TXK82349.1"/>
    </source>
</evidence>
<feature type="domain" description="Amidohydrolase-related" evidence="5">
    <location>
        <begin position="51"/>
        <end position="373"/>
    </location>
</feature>
<feature type="binding site" evidence="4">
    <location>
        <position position="194"/>
    </location>
    <ligand>
        <name>Zn(2+)</name>
        <dbReference type="ChEBI" id="CHEBI:29105"/>
        <label>2</label>
        <note>catalytic</note>
    </ligand>
</feature>
<dbReference type="EC" id="3.4.19.-" evidence="1"/>